<evidence type="ECO:0000256" key="1">
    <source>
        <dbReference type="SAM" id="MobiDB-lite"/>
    </source>
</evidence>
<feature type="compositionally biased region" description="Basic residues" evidence="1">
    <location>
        <begin position="28"/>
        <end position="37"/>
    </location>
</feature>
<dbReference type="EMBL" id="JACDTQ010001059">
    <property type="protein sequence ID" value="KAF5924087.1"/>
    <property type="molecule type" value="Genomic_DNA"/>
</dbReference>
<accession>A0A7J7F802</accession>
<keyword evidence="3" id="KW-1185">Reference proteome</keyword>
<sequence length="62" mass="6725">MSMGGWGEGKPQATAPRPTAGTGLSRHPMWRHRRRRSTVLPIPEPEGFRVADSGIPNLCTAS</sequence>
<reference evidence="2 3" key="1">
    <citation type="journal article" date="2020" name="Mol. Biol. Evol.">
        <title>Interspecific Gene Flow and the Evolution of Specialization in Black and White Rhinoceros.</title>
        <authorList>
            <person name="Moodley Y."/>
            <person name="Westbury M.V."/>
            <person name="Russo I.M."/>
            <person name="Gopalakrishnan S."/>
            <person name="Rakotoarivelo A."/>
            <person name="Olsen R.A."/>
            <person name="Prost S."/>
            <person name="Tunstall T."/>
            <person name="Ryder O.A."/>
            <person name="Dalen L."/>
            <person name="Bruford M.W."/>
        </authorList>
    </citation>
    <scope>NUCLEOTIDE SEQUENCE [LARGE SCALE GENOMIC DNA]</scope>
    <source>
        <strain evidence="2">SBR-YM</strain>
        <tissue evidence="2">Skin</tissue>
    </source>
</reference>
<gene>
    <name evidence="2" type="ORF">HPG69_018020</name>
</gene>
<dbReference type="AlphaFoldDB" id="A0A7J7F802"/>
<organism evidence="2 3">
    <name type="scientific">Diceros bicornis minor</name>
    <name type="common">South-central black rhinoceros</name>
    <dbReference type="NCBI Taxonomy" id="77932"/>
    <lineage>
        <taxon>Eukaryota</taxon>
        <taxon>Metazoa</taxon>
        <taxon>Chordata</taxon>
        <taxon>Craniata</taxon>
        <taxon>Vertebrata</taxon>
        <taxon>Euteleostomi</taxon>
        <taxon>Mammalia</taxon>
        <taxon>Eutheria</taxon>
        <taxon>Laurasiatheria</taxon>
        <taxon>Perissodactyla</taxon>
        <taxon>Rhinocerotidae</taxon>
        <taxon>Diceros</taxon>
    </lineage>
</organism>
<feature type="region of interest" description="Disordered" evidence="1">
    <location>
        <begin position="1"/>
        <end position="62"/>
    </location>
</feature>
<name>A0A7J7F802_DICBM</name>
<dbReference type="Proteomes" id="UP000551758">
    <property type="component" value="Unassembled WGS sequence"/>
</dbReference>
<evidence type="ECO:0000313" key="2">
    <source>
        <dbReference type="EMBL" id="KAF5924087.1"/>
    </source>
</evidence>
<comment type="caution">
    <text evidence="2">The sequence shown here is derived from an EMBL/GenBank/DDBJ whole genome shotgun (WGS) entry which is preliminary data.</text>
</comment>
<evidence type="ECO:0000313" key="3">
    <source>
        <dbReference type="Proteomes" id="UP000551758"/>
    </source>
</evidence>
<proteinExistence type="predicted"/>
<protein>
    <submittedName>
        <fullName evidence="2">Uncharacterized protein</fullName>
    </submittedName>
</protein>